<protein>
    <submittedName>
        <fullName evidence="2">Uncharacterized protein</fullName>
    </submittedName>
</protein>
<organism evidence="2 3">
    <name type="scientific">Periconia macrospinosa</name>
    <dbReference type="NCBI Taxonomy" id="97972"/>
    <lineage>
        <taxon>Eukaryota</taxon>
        <taxon>Fungi</taxon>
        <taxon>Dikarya</taxon>
        <taxon>Ascomycota</taxon>
        <taxon>Pezizomycotina</taxon>
        <taxon>Dothideomycetes</taxon>
        <taxon>Pleosporomycetidae</taxon>
        <taxon>Pleosporales</taxon>
        <taxon>Massarineae</taxon>
        <taxon>Periconiaceae</taxon>
        <taxon>Periconia</taxon>
    </lineage>
</organism>
<sequence>MRHFSDHSTPKSHLCSRLLLYSIPFLSMFRWTVSIPRIRRVSPPLQVPRKRNCKSSGLRRSMATLSLLTVPAIMAAFFSCSATIRDSTLSSMHSRVITQGRFCPMR</sequence>
<keyword evidence="1" id="KW-1133">Transmembrane helix</keyword>
<evidence type="ECO:0000313" key="2">
    <source>
        <dbReference type="EMBL" id="PVI03437.1"/>
    </source>
</evidence>
<dbReference type="Proteomes" id="UP000244855">
    <property type="component" value="Unassembled WGS sequence"/>
</dbReference>
<name>A0A2V1DZ14_9PLEO</name>
<feature type="transmembrane region" description="Helical" evidence="1">
    <location>
        <begin position="18"/>
        <end position="36"/>
    </location>
</feature>
<accession>A0A2V1DZ14</accession>
<keyword evidence="1" id="KW-0472">Membrane</keyword>
<dbReference type="EMBL" id="KZ805331">
    <property type="protein sequence ID" value="PVI03437.1"/>
    <property type="molecule type" value="Genomic_DNA"/>
</dbReference>
<gene>
    <name evidence="2" type="ORF">DM02DRAFT_251115</name>
</gene>
<reference evidence="2 3" key="1">
    <citation type="journal article" date="2018" name="Sci. Rep.">
        <title>Comparative genomics provides insights into the lifestyle and reveals functional heterogeneity of dark septate endophytic fungi.</title>
        <authorList>
            <person name="Knapp D.G."/>
            <person name="Nemeth J.B."/>
            <person name="Barry K."/>
            <person name="Hainaut M."/>
            <person name="Henrissat B."/>
            <person name="Johnson J."/>
            <person name="Kuo A."/>
            <person name="Lim J.H.P."/>
            <person name="Lipzen A."/>
            <person name="Nolan M."/>
            <person name="Ohm R.A."/>
            <person name="Tamas L."/>
            <person name="Grigoriev I.V."/>
            <person name="Spatafora J.W."/>
            <person name="Nagy L.G."/>
            <person name="Kovacs G.M."/>
        </authorList>
    </citation>
    <scope>NUCLEOTIDE SEQUENCE [LARGE SCALE GENOMIC DNA]</scope>
    <source>
        <strain evidence="2 3">DSE2036</strain>
    </source>
</reference>
<keyword evidence="3" id="KW-1185">Reference proteome</keyword>
<keyword evidence="1" id="KW-0812">Transmembrane</keyword>
<feature type="transmembrane region" description="Helical" evidence="1">
    <location>
        <begin position="57"/>
        <end position="78"/>
    </location>
</feature>
<proteinExistence type="predicted"/>
<evidence type="ECO:0000313" key="3">
    <source>
        <dbReference type="Proteomes" id="UP000244855"/>
    </source>
</evidence>
<dbReference type="AlphaFoldDB" id="A0A2V1DZ14"/>
<evidence type="ECO:0000256" key="1">
    <source>
        <dbReference type="SAM" id="Phobius"/>
    </source>
</evidence>